<comment type="caution">
    <text evidence="1">The sequence shown here is derived from an EMBL/GenBank/DDBJ whole genome shotgun (WGS) entry which is preliminary data.</text>
</comment>
<dbReference type="AlphaFoldDB" id="A0A4Z0H3F0"/>
<evidence type="ECO:0008006" key="3">
    <source>
        <dbReference type="Google" id="ProtNLM"/>
    </source>
</evidence>
<dbReference type="Proteomes" id="UP000297982">
    <property type="component" value="Unassembled WGS sequence"/>
</dbReference>
<evidence type="ECO:0000313" key="2">
    <source>
        <dbReference type="Proteomes" id="UP000297982"/>
    </source>
</evidence>
<dbReference type="EMBL" id="SRJC01000001">
    <property type="protein sequence ID" value="TGB03715.1"/>
    <property type="molecule type" value="Genomic_DNA"/>
</dbReference>
<reference evidence="1 2" key="1">
    <citation type="journal article" date="2003" name="Int. J. Syst. Evol. Microbiol.">
        <title>Halobacillus salinus sp. nov., isolated from a salt lake on the coast of the East Sea in Korea.</title>
        <authorList>
            <person name="Yoon J.H."/>
            <person name="Kang K.H."/>
            <person name="Park Y.H."/>
        </authorList>
    </citation>
    <scope>NUCLEOTIDE SEQUENCE [LARGE SCALE GENOMIC DNA]</scope>
    <source>
        <strain evidence="1 2">HSL-3</strain>
    </source>
</reference>
<name>A0A4Z0H3F0_9BACI</name>
<accession>A0A4Z0H3F0</accession>
<sequence>MDRGNAITFQKKLKDIVGFDASSEEGFQDVIDLSKSCKFSDCSHTKEPGCAVKKAVEYMKKRDLFREPPTNL</sequence>
<protein>
    <recommendedName>
        <fullName evidence="3">Ribosome small subunit-dependent GTPase A</fullName>
    </recommendedName>
</protein>
<organism evidence="1 2">
    <name type="scientific">Halobacillus salinus</name>
    <dbReference type="NCBI Taxonomy" id="192814"/>
    <lineage>
        <taxon>Bacteria</taxon>
        <taxon>Bacillati</taxon>
        <taxon>Bacillota</taxon>
        <taxon>Bacilli</taxon>
        <taxon>Bacillales</taxon>
        <taxon>Bacillaceae</taxon>
        <taxon>Halobacillus</taxon>
    </lineage>
</organism>
<dbReference type="Gene3D" id="1.10.40.50">
    <property type="entry name" value="Probable gtpase engc, domain 3"/>
    <property type="match status" value="1"/>
</dbReference>
<proteinExistence type="predicted"/>
<dbReference type="RefSeq" id="WP_135326429.1">
    <property type="nucleotide sequence ID" value="NZ_SRJC01000001.1"/>
</dbReference>
<gene>
    <name evidence="1" type="ORF">E4663_01550</name>
</gene>
<keyword evidence="2" id="KW-1185">Reference proteome</keyword>
<evidence type="ECO:0000313" key="1">
    <source>
        <dbReference type="EMBL" id="TGB03715.1"/>
    </source>
</evidence>